<dbReference type="Proteomes" id="UP000013827">
    <property type="component" value="Unassembled WGS sequence"/>
</dbReference>
<sequence>MSNLASAVFAGAVGAAAAHYFLSAGARKRPRLEPVSTSHASPAAGHYSQAVKNGGEVFVSGLLPIMPDGTKLSGNTFEAQATQVLRNLEAILHEAGSGLDRLIQVRVYITDVKNWGLFNEMYANKLGAHRPARCVVPVPELHFGLLLEVEAVAAL</sequence>
<dbReference type="PANTHER" id="PTHR11803">
    <property type="entry name" value="2-IMINOBUTANOATE/2-IMINOPROPANOATE DEAMINASE RIDA"/>
    <property type="match status" value="1"/>
</dbReference>
<dbReference type="STRING" id="2903.R1DGU7"/>
<reference evidence="2" key="2">
    <citation type="submission" date="2024-10" db="UniProtKB">
        <authorList>
            <consortium name="EnsemblProtists"/>
        </authorList>
    </citation>
    <scope>IDENTIFICATION</scope>
</reference>
<dbReference type="GeneID" id="17254163"/>
<dbReference type="InterPro" id="IPR035959">
    <property type="entry name" value="RutC-like_sf"/>
</dbReference>
<protein>
    <submittedName>
        <fullName evidence="2">Uncharacterized protein</fullName>
    </submittedName>
</protein>
<dbReference type="CDD" id="cd00448">
    <property type="entry name" value="YjgF_YER057c_UK114_family"/>
    <property type="match status" value="1"/>
</dbReference>
<dbReference type="AlphaFoldDB" id="A0A0D3I9U3"/>
<dbReference type="RefSeq" id="XP_005760457.1">
    <property type="nucleotide sequence ID" value="XM_005760400.1"/>
</dbReference>
<evidence type="ECO:0000256" key="1">
    <source>
        <dbReference type="ARBA" id="ARBA00010552"/>
    </source>
</evidence>
<dbReference type="KEGG" id="ehx:EMIHUDRAFT_68396"/>
<comment type="similarity">
    <text evidence="1">Belongs to the RutC family.</text>
</comment>
<dbReference type="eggNOG" id="KOG2317">
    <property type="taxonomic scope" value="Eukaryota"/>
</dbReference>
<dbReference type="GeneID" id="17260040"/>
<dbReference type="OMA" id="VKLNIFM"/>
<dbReference type="EnsemblProtists" id="EOD13755">
    <property type="protein sequence ID" value="EOD13755"/>
    <property type="gene ID" value="EMIHUDRAFT_212232"/>
</dbReference>
<dbReference type="PANTHER" id="PTHR11803:SF58">
    <property type="entry name" value="PROTEIN HMF1-RELATED"/>
    <property type="match status" value="1"/>
</dbReference>
<dbReference type="Pfam" id="PF01042">
    <property type="entry name" value="Ribonuc_L-PSP"/>
    <property type="match status" value="1"/>
</dbReference>
<dbReference type="FunFam" id="3.30.1330.40:FF:000001">
    <property type="entry name" value="L-PSP family endoribonuclease"/>
    <property type="match status" value="1"/>
</dbReference>
<dbReference type="Gene3D" id="3.30.1330.40">
    <property type="entry name" value="RutC-like"/>
    <property type="match status" value="1"/>
</dbReference>
<dbReference type="InterPro" id="IPR006175">
    <property type="entry name" value="YjgF/YER057c/UK114"/>
</dbReference>
<name>A0A0D3I9U3_EMIH1</name>
<evidence type="ECO:0000313" key="2">
    <source>
        <dbReference type="EnsemblProtists" id="EOD08028"/>
    </source>
</evidence>
<organism evidence="2 3">
    <name type="scientific">Emiliania huxleyi (strain CCMP1516)</name>
    <dbReference type="NCBI Taxonomy" id="280463"/>
    <lineage>
        <taxon>Eukaryota</taxon>
        <taxon>Haptista</taxon>
        <taxon>Haptophyta</taxon>
        <taxon>Prymnesiophyceae</taxon>
        <taxon>Isochrysidales</taxon>
        <taxon>Noelaerhabdaceae</taxon>
        <taxon>Emiliania</taxon>
    </lineage>
</organism>
<dbReference type="EnsemblProtists" id="EOD08028">
    <property type="protein sequence ID" value="EOD08028"/>
    <property type="gene ID" value="EMIHUDRAFT_68396"/>
</dbReference>
<evidence type="ECO:0000313" key="3">
    <source>
        <dbReference type="Proteomes" id="UP000013827"/>
    </source>
</evidence>
<dbReference type="NCBIfam" id="TIGR00004">
    <property type="entry name" value="Rid family detoxifying hydrolase"/>
    <property type="match status" value="1"/>
</dbReference>
<dbReference type="GO" id="GO:0005829">
    <property type="term" value="C:cytosol"/>
    <property type="evidence" value="ECO:0007669"/>
    <property type="project" value="TreeGrafter"/>
</dbReference>
<dbReference type="HOGENOM" id="CLU_100715_7_4_1"/>
<keyword evidence="3" id="KW-1185">Reference proteome</keyword>
<dbReference type="KEGG" id="ehx:EMIHUDRAFT_212232"/>
<proteinExistence type="inferred from homology"/>
<accession>A0A0D3I9U3</accession>
<dbReference type="SUPFAM" id="SSF55298">
    <property type="entry name" value="YjgF-like"/>
    <property type="match status" value="1"/>
</dbReference>
<dbReference type="GO" id="GO:0019239">
    <property type="term" value="F:deaminase activity"/>
    <property type="evidence" value="ECO:0007669"/>
    <property type="project" value="TreeGrafter"/>
</dbReference>
<dbReference type="PaxDb" id="2903-EOD08028"/>
<reference evidence="3" key="1">
    <citation type="journal article" date="2013" name="Nature">
        <title>Pan genome of the phytoplankton Emiliania underpins its global distribution.</title>
        <authorList>
            <person name="Read B.A."/>
            <person name="Kegel J."/>
            <person name="Klute M.J."/>
            <person name="Kuo A."/>
            <person name="Lefebvre S.C."/>
            <person name="Maumus F."/>
            <person name="Mayer C."/>
            <person name="Miller J."/>
            <person name="Monier A."/>
            <person name="Salamov A."/>
            <person name="Young J."/>
            <person name="Aguilar M."/>
            <person name="Claverie J.M."/>
            <person name="Frickenhaus S."/>
            <person name="Gonzalez K."/>
            <person name="Herman E.K."/>
            <person name="Lin Y.C."/>
            <person name="Napier J."/>
            <person name="Ogata H."/>
            <person name="Sarno A.F."/>
            <person name="Shmutz J."/>
            <person name="Schroeder D."/>
            <person name="de Vargas C."/>
            <person name="Verret F."/>
            <person name="von Dassow P."/>
            <person name="Valentin K."/>
            <person name="Van de Peer Y."/>
            <person name="Wheeler G."/>
            <person name="Dacks J.B."/>
            <person name="Delwiche C.F."/>
            <person name="Dyhrman S.T."/>
            <person name="Glockner G."/>
            <person name="John U."/>
            <person name="Richards T."/>
            <person name="Worden A.Z."/>
            <person name="Zhang X."/>
            <person name="Grigoriev I.V."/>
            <person name="Allen A.E."/>
            <person name="Bidle K."/>
            <person name="Borodovsky M."/>
            <person name="Bowler C."/>
            <person name="Brownlee C."/>
            <person name="Cock J.M."/>
            <person name="Elias M."/>
            <person name="Gladyshev V.N."/>
            <person name="Groth M."/>
            <person name="Guda C."/>
            <person name="Hadaegh A."/>
            <person name="Iglesias-Rodriguez M.D."/>
            <person name="Jenkins J."/>
            <person name="Jones B.M."/>
            <person name="Lawson T."/>
            <person name="Leese F."/>
            <person name="Lindquist E."/>
            <person name="Lobanov A."/>
            <person name="Lomsadze A."/>
            <person name="Malik S.B."/>
            <person name="Marsh M.E."/>
            <person name="Mackinder L."/>
            <person name="Mock T."/>
            <person name="Mueller-Roeber B."/>
            <person name="Pagarete A."/>
            <person name="Parker M."/>
            <person name="Probert I."/>
            <person name="Quesneville H."/>
            <person name="Raines C."/>
            <person name="Rensing S.A."/>
            <person name="Riano-Pachon D.M."/>
            <person name="Richier S."/>
            <person name="Rokitta S."/>
            <person name="Shiraiwa Y."/>
            <person name="Soanes D.M."/>
            <person name="van der Giezen M."/>
            <person name="Wahlund T.M."/>
            <person name="Williams B."/>
            <person name="Wilson W."/>
            <person name="Wolfe G."/>
            <person name="Wurch L.L."/>
        </authorList>
    </citation>
    <scope>NUCLEOTIDE SEQUENCE</scope>
</reference>
<dbReference type="RefSeq" id="XP_005766184.1">
    <property type="nucleotide sequence ID" value="XM_005766127.1"/>
</dbReference>
<dbReference type="InterPro" id="IPR006056">
    <property type="entry name" value="RidA"/>
</dbReference>